<dbReference type="Proteomes" id="UP000811619">
    <property type="component" value="Unassembled WGS sequence"/>
</dbReference>
<protein>
    <submittedName>
        <fullName evidence="2">Uncharacterized protein</fullName>
    </submittedName>
</protein>
<reference evidence="2" key="1">
    <citation type="journal article" date="2020" name="bioRxiv">
        <title>Whole genome comparisons of ergot fungi reveals the divergence and evolution of species within the genus Claviceps are the result of varying mechanisms driving genome evolution and host range expansion.</title>
        <authorList>
            <person name="Wyka S.A."/>
            <person name="Mondo S.J."/>
            <person name="Liu M."/>
            <person name="Dettman J."/>
            <person name="Nalam V."/>
            <person name="Broders K.D."/>
        </authorList>
    </citation>
    <scope>NUCLEOTIDE SEQUENCE</scope>
    <source>
        <strain evidence="2">CCC 489</strain>
    </source>
</reference>
<feature type="chain" id="PRO_5035468588" evidence="1">
    <location>
        <begin position="16"/>
        <end position="144"/>
    </location>
</feature>
<proteinExistence type="predicted"/>
<keyword evidence="1" id="KW-0732">Signal</keyword>
<accession>A0A8K0NK45</accession>
<evidence type="ECO:0000256" key="1">
    <source>
        <dbReference type="SAM" id="SignalP"/>
    </source>
</evidence>
<name>A0A8K0NK45_9HYPO</name>
<gene>
    <name evidence="2" type="ORF">E4U42_005367</name>
</gene>
<organism evidence="2 3">
    <name type="scientific">Claviceps africana</name>
    <dbReference type="NCBI Taxonomy" id="83212"/>
    <lineage>
        <taxon>Eukaryota</taxon>
        <taxon>Fungi</taxon>
        <taxon>Dikarya</taxon>
        <taxon>Ascomycota</taxon>
        <taxon>Pezizomycotina</taxon>
        <taxon>Sordariomycetes</taxon>
        <taxon>Hypocreomycetidae</taxon>
        <taxon>Hypocreales</taxon>
        <taxon>Clavicipitaceae</taxon>
        <taxon>Claviceps</taxon>
    </lineage>
</organism>
<evidence type="ECO:0000313" key="3">
    <source>
        <dbReference type="Proteomes" id="UP000811619"/>
    </source>
</evidence>
<sequence length="144" mass="15502">MHLATLALLAGQAAALQWLNYDALKKFPSHKPPAIHQPKTCTQVNAVVPFTYWTCNLNGQTKVWDCPGSGMSLQPAGSGLSVNTDVDAVPVQFTCTDNTQAIFFCPTYAKASMDMTHVCPKGITSALVGRIRPTPRQRTGPSRG</sequence>
<feature type="signal peptide" evidence="1">
    <location>
        <begin position="1"/>
        <end position="15"/>
    </location>
</feature>
<dbReference type="AlphaFoldDB" id="A0A8K0NK45"/>
<evidence type="ECO:0000313" key="2">
    <source>
        <dbReference type="EMBL" id="KAG5922744.1"/>
    </source>
</evidence>
<keyword evidence="3" id="KW-1185">Reference proteome</keyword>
<dbReference type="EMBL" id="SRPY01000506">
    <property type="protein sequence ID" value="KAG5922744.1"/>
    <property type="molecule type" value="Genomic_DNA"/>
</dbReference>
<comment type="caution">
    <text evidence="2">The sequence shown here is derived from an EMBL/GenBank/DDBJ whole genome shotgun (WGS) entry which is preliminary data.</text>
</comment>